<accession>A0ABV5DMU2</accession>
<dbReference type="InterPro" id="IPR007278">
    <property type="entry name" value="DUF397"/>
</dbReference>
<gene>
    <name evidence="2" type="ORF">VSS30_34095</name>
</gene>
<keyword evidence="3" id="KW-1185">Reference proteome</keyword>
<reference evidence="2 3" key="1">
    <citation type="submission" date="2024-01" db="EMBL/GenBank/DDBJ databases">
        <title>Genome mining of biosynthetic gene clusters to explore secondary metabolites of Streptomyces sp.</title>
        <authorList>
            <person name="Baig A."/>
            <person name="Ajitkumar Shintre N."/>
            <person name="Kumar H."/>
            <person name="Anbarasu A."/>
            <person name="Ramaiah S."/>
        </authorList>
    </citation>
    <scope>NUCLEOTIDE SEQUENCE [LARGE SCALE GENOMIC DNA]</scope>
    <source>
        <strain evidence="2 3">A03</strain>
    </source>
</reference>
<dbReference type="GeneID" id="91310019"/>
<sequence>MESAPSPRNLQWRKSSYSGNTGGDCVEVADGCPAGAVPVRDSKNPDGPVVTVGGKAWQSFVDGLR</sequence>
<organism evidence="2 3">
    <name type="scientific">Streptomyces parvulus</name>
    <dbReference type="NCBI Taxonomy" id="146923"/>
    <lineage>
        <taxon>Bacteria</taxon>
        <taxon>Bacillati</taxon>
        <taxon>Actinomycetota</taxon>
        <taxon>Actinomycetes</taxon>
        <taxon>Kitasatosporales</taxon>
        <taxon>Streptomycetaceae</taxon>
        <taxon>Streptomyces</taxon>
    </lineage>
</organism>
<evidence type="ECO:0000313" key="3">
    <source>
        <dbReference type="Proteomes" id="UP001585018"/>
    </source>
</evidence>
<dbReference type="Proteomes" id="UP001585018">
    <property type="component" value="Unassembled WGS sequence"/>
</dbReference>
<evidence type="ECO:0000313" key="2">
    <source>
        <dbReference type="EMBL" id="MFB8753855.1"/>
    </source>
</evidence>
<name>A0ABV5DMU2_9ACTN</name>
<dbReference type="RefSeq" id="WP_079163613.1">
    <property type="nucleotide sequence ID" value="NZ_BMRX01000001.1"/>
</dbReference>
<dbReference type="EMBL" id="JAYMRR010000032">
    <property type="protein sequence ID" value="MFB8753855.1"/>
    <property type="molecule type" value="Genomic_DNA"/>
</dbReference>
<protein>
    <submittedName>
        <fullName evidence="2">DUF397 domain-containing protein</fullName>
    </submittedName>
</protein>
<feature type="domain" description="DUF397" evidence="1">
    <location>
        <begin position="10"/>
        <end position="65"/>
    </location>
</feature>
<proteinExistence type="predicted"/>
<comment type="caution">
    <text evidence="2">The sequence shown here is derived from an EMBL/GenBank/DDBJ whole genome shotgun (WGS) entry which is preliminary data.</text>
</comment>
<dbReference type="Pfam" id="PF04149">
    <property type="entry name" value="DUF397"/>
    <property type="match status" value="1"/>
</dbReference>
<evidence type="ECO:0000259" key="1">
    <source>
        <dbReference type="Pfam" id="PF04149"/>
    </source>
</evidence>